<organism evidence="1 2">
    <name type="scientific">Cetraspora pellucida</name>
    <dbReference type="NCBI Taxonomy" id="1433469"/>
    <lineage>
        <taxon>Eukaryota</taxon>
        <taxon>Fungi</taxon>
        <taxon>Fungi incertae sedis</taxon>
        <taxon>Mucoromycota</taxon>
        <taxon>Glomeromycotina</taxon>
        <taxon>Glomeromycetes</taxon>
        <taxon>Diversisporales</taxon>
        <taxon>Gigasporaceae</taxon>
        <taxon>Cetraspora</taxon>
    </lineage>
</organism>
<proteinExistence type="predicted"/>
<dbReference type="Proteomes" id="UP000789366">
    <property type="component" value="Unassembled WGS sequence"/>
</dbReference>
<reference evidence="1" key="1">
    <citation type="submission" date="2021-06" db="EMBL/GenBank/DDBJ databases">
        <authorList>
            <person name="Kallberg Y."/>
            <person name="Tangrot J."/>
            <person name="Rosling A."/>
        </authorList>
    </citation>
    <scope>NUCLEOTIDE SEQUENCE</scope>
    <source>
        <strain evidence="1">28 12/20/2015</strain>
    </source>
</reference>
<evidence type="ECO:0000313" key="1">
    <source>
        <dbReference type="EMBL" id="CAG8541146.1"/>
    </source>
</evidence>
<accession>A0ACA9LNF2</accession>
<keyword evidence="2" id="KW-1185">Reference proteome</keyword>
<feature type="non-terminal residue" evidence="1">
    <location>
        <position position="1"/>
    </location>
</feature>
<evidence type="ECO:0000313" key="2">
    <source>
        <dbReference type="Proteomes" id="UP000789366"/>
    </source>
</evidence>
<comment type="caution">
    <text evidence="1">The sequence shown here is derived from an EMBL/GenBank/DDBJ whole genome shotgun (WGS) entry which is preliminary data.</text>
</comment>
<gene>
    <name evidence="1" type="ORF">SPELUC_LOCUS4809</name>
</gene>
<feature type="non-terminal residue" evidence="1">
    <location>
        <position position="42"/>
    </location>
</feature>
<name>A0ACA9LNF2_9GLOM</name>
<dbReference type="EMBL" id="CAJVPW010004486">
    <property type="protein sequence ID" value="CAG8541146.1"/>
    <property type="molecule type" value="Genomic_DNA"/>
</dbReference>
<sequence>NGRIYYETLRLNTIWIVVYYPIVEKCACIRVQEYYLMLKEIA</sequence>
<protein>
    <submittedName>
        <fullName evidence="1">8151_t:CDS:1</fullName>
    </submittedName>
</protein>